<comment type="caution">
    <text evidence="3">The sequence shown here is derived from an EMBL/GenBank/DDBJ whole genome shotgun (WGS) entry which is preliminary data.</text>
</comment>
<evidence type="ECO:0000256" key="2">
    <source>
        <dbReference type="ARBA" id="ARBA00014933"/>
    </source>
</evidence>
<dbReference type="Proteomes" id="UP001558652">
    <property type="component" value="Unassembled WGS sequence"/>
</dbReference>
<dbReference type="InterPro" id="IPR019538">
    <property type="entry name" value="PSMD5"/>
</dbReference>
<comment type="similarity">
    <text evidence="1">Belongs to the proteasome subunit S5B/HSM3 family.</text>
</comment>
<dbReference type="SUPFAM" id="SSF48371">
    <property type="entry name" value="ARM repeat"/>
    <property type="match status" value="1"/>
</dbReference>
<proteinExistence type="inferred from homology"/>
<sequence>MLLGALASDITLERYSTPLNRALTHPNKQPKEMALNVLTRAVEEPRLTDLITSDSSVLTNVIGCLCDEELSVGEKAVQLLVRLGQTPAGLAGLCSDAVRPAIVEGTSRSDVNKIRLYQVVIEVGISTPDSLATFKREGFTEQVIGHLSSDDVLSRLAILEELTRLAVVKHGFEFLRTEGVFKLLVEQIKECRDHPLATIVYPGLLKFFGSVGHEFPDELLNNYPEVIEALLEAVDSEDCVITITALETVGFVATSVEGKALLSKLEDKSIRHVLNRMSEASSRLANEWRIRALFAMANVLHVELEESVEELTKISELWYGLLGGDEILANLLGVAKQPFPEMKSAALQVIKEVAGQPWGVTKIVNCPGLVDFLLDRSTESSLEGARAKYEVVKALVECSVSEGALDELTKTRLNEFITQGPCHEPRSLEVALEGQPH</sequence>
<dbReference type="EMBL" id="JBFDAA010000006">
    <property type="protein sequence ID" value="KAL1131821.1"/>
    <property type="molecule type" value="Genomic_DNA"/>
</dbReference>
<accession>A0ABD0YKL5</accession>
<evidence type="ECO:0000313" key="4">
    <source>
        <dbReference type="Proteomes" id="UP001558652"/>
    </source>
</evidence>
<dbReference type="AlphaFoldDB" id="A0ABD0YKL5"/>
<name>A0ABD0YKL5_9HEMI</name>
<keyword evidence="4" id="KW-1185">Reference proteome</keyword>
<dbReference type="PANTHER" id="PTHR13554">
    <property type="entry name" value="26S PROTEASOME NON-ATPASE REGULATORY SUBUNIT 5-RELATED"/>
    <property type="match status" value="1"/>
</dbReference>
<dbReference type="Pfam" id="PF10508">
    <property type="entry name" value="Proteasom_PSMB"/>
    <property type="match status" value="1"/>
</dbReference>
<dbReference type="PANTHER" id="PTHR13554:SF10">
    <property type="entry name" value="26S PROTEASOME NON-ATPASE REGULATORY SUBUNIT 5"/>
    <property type="match status" value="1"/>
</dbReference>
<evidence type="ECO:0000256" key="1">
    <source>
        <dbReference type="ARBA" id="ARBA00006823"/>
    </source>
</evidence>
<protein>
    <recommendedName>
        <fullName evidence="2">26S proteasome non-ATPase regulatory subunit 5</fullName>
    </recommendedName>
</protein>
<reference evidence="3 4" key="1">
    <citation type="submission" date="2024-07" db="EMBL/GenBank/DDBJ databases">
        <title>Chromosome-level genome assembly of the water stick insect Ranatra chinensis (Heteroptera: Nepidae).</title>
        <authorList>
            <person name="Liu X."/>
        </authorList>
    </citation>
    <scope>NUCLEOTIDE SEQUENCE [LARGE SCALE GENOMIC DNA]</scope>
    <source>
        <strain evidence="3">Cailab_2021Rc</strain>
        <tissue evidence="3">Muscle</tissue>
    </source>
</reference>
<dbReference type="InterPro" id="IPR011989">
    <property type="entry name" value="ARM-like"/>
</dbReference>
<evidence type="ECO:0000313" key="3">
    <source>
        <dbReference type="EMBL" id="KAL1131821.1"/>
    </source>
</evidence>
<gene>
    <name evidence="3" type="ORF">AAG570_011433</name>
</gene>
<dbReference type="InterPro" id="IPR016024">
    <property type="entry name" value="ARM-type_fold"/>
</dbReference>
<organism evidence="3 4">
    <name type="scientific">Ranatra chinensis</name>
    <dbReference type="NCBI Taxonomy" id="642074"/>
    <lineage>
        <taxon>Eukaryota</taxon>
        <taxon>Metazoa</taxon>
        <taxon>Ecdysozoa</taxon>
        <taxon>Arthropoda</taxon>
        <taxon>Hexapoda</taxon>
        <taxon>Insecta</taxon>
        <taxon>Pterygota</taxon>
        <taxon>Neoptera</taxon>
        <taxon>Paraneoptera</taxon>
        <taxon>Hemiptera</taxon>
        <taxon>Heteroptera</taxon>
        <taxon>Panheteroptera</taxon>
        <taxon>Nepomorpha</taxon>
        <taxon>Nepidae</taxon>
        <taxon>Ranatrinae</taxon>
        <taxon>Ranatra</taxon>
    </lineage>
</organism>
<dbReference type="Gene3D" id="1.25.10.10">
    <property type="entry name" value="Leucine-rich Repeat Variant"/>
    <property type="match status" value="2"/>
</dbReference>